<gene>
    <name evidence="8" type="ORF">H7I41_08425</name>
</gene>
<dbReference type="PROSITE" id="PS00108">
    <property type="entry name" value="PROTEIN_KINASE_ST"/>
    <property type="match status" value="1"/>
</dbReference>
<reference evidence="8" key="2">
    <citation type="journal article" date="2022" name="BMC Genomics">
        <title>Comparative genome analysis of mycobacteria focusing on tRNA and non-coding RNA.</title>
        <authorList>
            <person name="Behra P.R.K."/>
            <person name="Pettersson B.M.F."/>
            <person name="Ramesh M."/>
            <person name="Das S."/>
            <person name="Dasgupta S."/>
            <person name="Kirsebom L.A."/>
        </authorList>
    </citation>
    <scope>NUCLEOTIDE SEQUENCE</scope>
    <source>
        <strain evidence="8">DSM 44615</strain>
    </source>
</reference>
<keyword evidence="3 8" id="KW-0418">Kinase</keyword>
<feature type="region of interest" description="Disordered" evidence="6">
    <location>
        <begin position="400"/>
        <end position="432"/>
    </location>
</feature>
<dbReference type="InterPro" id="IPR017441">
    <property type="entry name" value="Protein_kinase_ATP_BS"/>
</dbReference>
<dbReference type="InterPro" id="IPR011009">
    <property type="entry name" value="Kinase-like_dom_sf"/>
</dbReference>
<dbReference type="InterPro" id="IPR000719">
    <property type="entry name" value="Prot_kinase_dom"/>
</dbReference>
<dbReference type="PANTHER" id="PTHR43289">
    <property type="entry name" value="MITOGEN-ACTIVATED PROTEIN KINASE KINASE KINASE 20-RELATED"/>
    <property type="match status" value="1"/>
</dbReference>
<evidence type="ECO:0000256" key="1">
    <source>
        <dbReference type="ARBA" id="ARBA00022679"/>
    </source>
</evidence>
<evidence type="ECO:0000256" key="6">
    <source>
        <dbReference type="SAM" id="MobiDB-lite"/>
    </source>
</evidence>
<dbReference type="Gene3D" id="1.10.510.10">
    <property type="entry name" value="Transferase(Phosphotransferase) domain 1"/>
    <property type="match status" value="1"/>
</dbReference>
<evidence type="ECO:0000256" key="5">
    <source>
        <dbReference type="PROSITE-ProRule" id="PRU10141"/>
    </source>
</evidence>
<comment type="caution">
    <text evidence="8">The sequence shown here is derived from an EMBL/GenBank/DDBJ whole genome shotgun (WGS) entry which is preliminary data.</text>
</comment>
<feature type="domain" description="Protein kinase" evidence="7">
    <location>
        <begin position="11"/>
        <end position="266"/>
    </location>
</feature>
<organism evidence="8 9">
    <name type="scientific">[Mycobacterium] manitobense</name>
    <dbReference type="NCBI Taxonomy" id="190147"/>
    <lineage>
        <taxon>Bacteria</taxon>
        <taxon>Bacillati</taxon>
        <taxon>Actinomycetota</taxon>
        <taxon>Actinomycetes</taxon>
        <taxon>Mycobacteriales</taxon>
        <taxon>Mycobacteriaceae</taxon>
        <taxon>Mycolicibacterium</taxon>
    </lineage>
</organism>
<dbReference type="GO" id="GO:0004674">
    <property type="term" value="F:protein serine/threonine kinase activity"/>
    <property type="evidence" value="ECO:0007669"/>
    <property type="project" value="TreeGrafter"/>
</dbReference>
<dbReference type="PROSITE" id="PS00107">
    <property type="entry name" value="PROTEIN_KINASE_ATP"/>
    <property type="match status" value="1"/>
</dbReference>
<dbReference type="GO" id="GO:0080090">
    <property type="term" value="P:regulation of primary metabolic process"/>
    <property type="evidence" value="ECO:0007669"/>
    <property type="project" value="UniProtKB-ARBA"/>
</dbReference>
<name>A0A9X2YME7_9MYCO</name>
<evidence type="ECO:0000256" key="2">
    <source>
        <dbReference type="ARBA" id="ARBA00022741"/>
    </source>
</evidence>
<dbReference type="Gene3D" id="3.30.200.20">
    <property type="entry name" value="Phosphorylase Kinase, domain 1"/>
    <property type="match status" value="1"/>
</dbReference>
<dbReference type="Pfam" id="PF00069">
    <property type="entry name" value="Pkinase"/>
    <property type="match status" value="1"/>
</dbReference>
<proteinExistence type="predicted"/>
<dbReference type="PANTHER" id="PTHR43289:SF34">
    <property type="entry name" value="SERINE_THREONINE-PROTEIN KINASE YBDM-RELATED"/>
    <property type="match status" value="1"/>
</dbReference>
<dbReference type="Proteomes" id="UP001140293">
    <property type="component" value="Unassembled WGS sequence"/>
</dbReference>
<accession>A0A9X2YME7</accession>
<dbReference type="AlphaFoldDB" id="A0A9X2YME7"/>
<dbReference type="SMART" id="SM00220">
    <property type="entry name" value="S_TKc"/>
    <property type="match status" value="1"/>
</dbReference>
<dbReference type="SUPFAM" id="SSF56112">
    <property type="entry name" value="Protein kinase-like (PK-like)"/>
    <property type="match status" value="1"/>
</dbReference>
<dbReference type="GO" id="GO:0005524">
    <property type="term" value="F:ATP binding"/>
    <property type="evidence" value="ECO:0007669"/>
    <property type="project" value="UniProtKB-UniRule"/>
</dbReference>
<reference evidence="8" key="1">
    <citation type="submission" date="2020-07" db="EMBL/GenBank/DDBJ databases">
        <authorList>
            <person name="Pettersson B.M.F."/>
            <person name="Behra P.R.K."/>
            <person name="Ramesh M."/>
            <person name="Das S."/>
            <person name="Dasgupta S."/>
            <person name="Kirsebom L.A."/>
        </authorList>
    </citation>
    <scope>NUCLEOTIDE SEQUENCE</scope>
    <source>
        <strain evidence="8">DSM 44615</strain>
    </source>
</reference>
<feature type="binding site" evidence="5">
    <location>
        <position position="40"/>
    </location>
    <ligand>
        <name>ATP</name>
        <dbReference type="ChEBI" id="CHEBI:30616"/>
    </ligand>
</feature>
<dbReference type="RefSeq" id="WP_264012127.1">
    <property type="nucleotide sequence ID" value="NZ_JACKSJ010000062.1"/>
</dbReference>
<dbReference type="EMBL" id="JACKSJ010000062">
    <property type="protein sequence ID" value="MCV7169946.1"/>
    <property type="molecule type" value="Genomic_DNA"/>
</dbReference>
<keyword evidence="1" id="KW-0808">Transferase</keyword>
<evidence type="ECO:0000313" key="8">
    <source>
        <dbReference type="EMBL" id="MCV7169946.1"/>
    </source>
</evidence>
<evidence type="ECO:0000256" key="3">
    <source>
        <dbReference type="ARBA" id="ARBA00022777"/>
    </source>
</evidence>
<keyword evidence="4 5" id="KW-0067">ATP-binding</keyword>
<dbReference type="InterPro" id="IPR008271">
    <property type="entry name" value="Ser/Thr_kinase_AS"/>
</dbReference>
<protein>
    <submittedName>
        <fullName evidence="8">Protein kinase</fullName>
    </submittedName>
</protein>
<evidence type="ECO:0000256" key="4">
    <source>
        <dbReference type="ARBA" id="ARBA00022840"/>
    </source>
</evidence>
<sequence length="432" mass="45323">MEGRGLLGDRYELRGVLGYGGMAEVRDGWDTRLNRPVAVKILHSYLSSQAEIRERFKIEACAAAALNHPHIVGVYDFGDGDETPFIVMERLPGDTLGDQIERGPLPQSQVSTVMRSVLSALAAAHGEGVLHRDIKPSNILLTESGAVKVADFGIAKTPGAAHTTTGQLVGTLAYLSPERLAGEPASVADDLYAAGVVGYEALAGRKPFDQEDIAPLARAIVEEQPTPLAHLRADLDPGLAQVVERAMSRDPGQRFASADAMLDALSGRAVSLPVTTISQRPRVIPPIEPPVARPDSSLDTVVLASTGHRRSRNRSRQAVGAAAAMGALAIAVVAFILDSPSTPVPAQPDPVSISTPNIAPISATVAPSPVIQPAPVAEQIPVVEQAPVIEQAPIVVPEPAPAPVIEQATQEQKRPKGNGNGRGNGNGNKKPK</sequence>
<keyword evidence="9" id="KW-1185">Reference proteome</keyword>
<dbReference type="PROSITE" id="PS50011">
    <property type="entry name" value="PROTEIN_KINASE_DOM"/>
    <property type="match status" value="1"/>
</dbReference>
<dbReference type="CDD" id="cd14014">
    <property type="entry name" value="STKc_PknB_like"/>
    <property type="match status" value="1"/>
</dbReference>
<evidence type="ECO:0000259" key="7">
    <source>
        <dbReference type="PROSITE" id="PS50011"/>
    </source>
</evidence>
<evidence type="ECO:0000313" key="9">
    <source>
        <dbReference type="Proteomes" id="UP001140293"/>
    </source>
</evidence>
<keyword evidence="2 5" id="KW-0547">Nucleotide-binding</keyword>